<dbReference type="InterPro" id="IPR023214">
    <property type="entry name" value="HAD_sf"/>
</dbReference>
<dbReference type="Gene3D" id="1.10.150.240">
    <property type="entry name" value="Putative phosphatase, domain 2"/>
    <property type="match status" value="1"/>
</dbReference>
<dbReference type="PANTHER" id="PTHR18901:SF38">
    <property type="entry name" value="PSEUDOURIDINE-5'-PHOSPHATASE"/>
    <property type="match status" value="1"/>
</dbReference>
<reference evidence="1 2" key="1">
    <citation type="submission" date="2016-10" db="EMBL/GenBank/DDBJ databases">
        <authorList>
            <person name="de Groot N.N."/>
        </authorList>
    </citation>
    <scope>NUCLEOTIDE SEQUENCE [LARGE SCALE GENOMIC DNA]</scope>
    <source>
        <strain evidence="1 2">DSM 27375</strain>
    </source>
</reference>
<dbReference type="Gene3D" id="3.40.50.1000">
    <property type="entry name" value="HAD superfamily/HAD-like"/>
    <property type="match status" value="1"/>
</dbReference>
<proteinExistence type="predicted"/>
<dbReference type="AlphaFoldDB" id="A0A1G7N4S9"/>
<dbReference type="Pfam" id="PF00702">
    <property type="entry name" value="Hydrolase"/>
    <property type="match status" value="1"/>
</dbReference>
<accession>A0A1G7N4S9</accession>
<dbReference type="NCBIfam" id="TIGR01509">
    <property type="entry name" value="HAD-SF-IA-v3"/>
    <property type="match status" value="1"/>
</dbReference>
<dbReference type="SFLD" id="SFLDS00003">
    <property type="entry name" value="Haloacid_Dehalogenase"/>
    <property type="match status" value="1"/>
</dbReference>
<dbReference type="OrthoDB" id="9797743at2"/>
<name>A0A1G7N4S9_9RHOB</name>
<gene>
    <name evidence="1" type="ORF">SAMN04488117_106154</name>
</gene>
<dbReference type="PANTHER" id="PTHR18901">
    <property type="entry name" value="2-DEOXYGLUCOSE-6-PHOSPHATE PHOSPHATASE 2"/>
    <property type="match status" value="1"/>
</dbReference>
<dbReference type="RefSeq" id="WP_074645265.1">
    <property type="nucleotide sequence ID" value="NZ_FNBL01000006.1"/>
</dbReference>
<dbReference type="InterPro" id="IPR023198">
    <property type="entry name" value="PGP-like_dom2"/>
</dbReference>
<sequence>MIPNLVIFDCDGVIVDSEPPLLDFLRNEFARYGLDITLHELETKYVGGTMKTVAERARASGVPLPHAWEVDVYPRVFDMLRAGVPLIPGIESSFDALDAAGIPYCVGSNGPMEKMDVTLGAHPLVFERLKGRIHSAHTYGVAKPDPGLFLIAAETMGVAPKDCVVVDDSPSGCIAARRAGMRCFGFDPHRDGARLISEGAEHLSDMHDLPRRLGL</sequence>
<dbReference type="Proteomes" id="UP000182284">
    <property type="component" value="Unassembled WGS sequence"/>
</dbReference>
<dbReference type="EMBL" id="FNBL01000006">
    <property type="protein sequence ID" value="SDF68897.1"/>
    <property type="molecule type" value="Genomic_DNA"/>
</dbReference>
<evidence type="ECO:0000313" key="2">
    <source>
        <dbReference type="Proteomes" id="UP000182284"/>
    </source>
</evidence>
<dbReference type="InterPro" id="IPR036412">
    <property type="entry name" value="HAD-like_sf"/>
</dbReference>
<dbReference type="InterPro" id="IPR006439">
    <property type="entry name" value="HAD-SF_hydro_IA"/>
</dbReference>
<organism evidence="1 2">
    <name type="scientific">Celeribacter baekdonensis</name>
    <dbReference type="NCBI Taxonomy" id="875171"/>
    <lineage>
        <taxon>Bacteria</taxon>
        <taxon>Pseudomonadati</taxon>
        <taxon>Pseudomonadota</taxon>
        <taxon>Alphaproteobacteria</taxon>
        <taxon>Rhodobacterales</taxon>
        <taxon>Roseobacteraceae</taxon>
        <taxon>Celeribacter</taxon>
    </lineage>
</organism>
<evidence type="ECO:0000313" key="1">
    <source>
        <dbReference type="EMBL" id="SDF68897.1"/>
    </source>
</evidence>
<protein>
    <submittedName>
        <fullName evidence="1">Haloacid dehalogenase superfamily, subfamily IA, variant 3 with third motif having DD or ED</fullName>
    </submittedName>
</protein>
<dbReference type="SUPFAM" id="SSF56784">
    <property type="entry name" value="HAD-like"/>
    <property type="match status" value="1"/>
</dbReference>
<dbReference type="SFLD" id="SFLDG01129">
    <property type="entry name" value="C1.5:_HAD__Beta-PGM__Phosphata"/>
    <property type="match status" value="1"/>
</dbReference>